<dbReference type="Proteomes" id="UP000008803">
    <property type="component" value="Chromosome"/>
</dbReference>
<dbReference type="HOGENOM" id="CLU_2584528_0_0_9"/>
<evidence type="ECO:0000313" key="1">
    <source>
        <dbReference type="EMBL" id="CBK97320.1"/>
    </source>
</evidence>
<reference evidence="1 2" key="1">
    <citation type="submission" date="2010-03" db="EMBL/GenBank/DDBJ databases">
        <title>The genome sequence of Eubacterium siraeum 70/3.</title>
        <authorList>
            <consortium name="metaHIT consortium -- http://www.metahit.eu/"/>
            <person name="Pajon A."/>
            <person name="Turner K."/>
            <person name="Parkhill J."/>
            <person name="Duncan S."/>
            <person name="Flint H."/>
        </authorList>
    </citation>
    <scope>NUCLEOTIDE SEQUENCE [LARGE SCALE GENOMIC DNA]</scope>
    <source>
        <strain evidence="1 2">70/3</strain>
    </source>
</reference>
<reference evidence="1 2" key="2">
    <citation type="submission" date="2010-03" db="EMBL/GenBank/DDBJ databases">
        <authorList>
            <person name="Pajon A."/>
        </authorList>
    </citation>
    <scope>NUCLEOTIDE SEQUENCE [LARGE SCALE GENOMIC DNA]</scope>
    <source>
        <strain evidence="1 2">70/3</strain>
    </source>
</reference>
<dbReference type="BioCyc" id="ESIR657319:G136K-1979-MONOMER"/>
<name>D4JW51_9FIRM</name>
<dbReference type="AlphaFoldDB" id="D4JW51"/>
<proteinExistence type="predicted"/>
<dbReference type="EMBL" id="FP929044">
    <property type="protein sequence ID" value="CBK97320.1"/>
    <property type="molecule type" value="Genomic_DNA"/>
</dbReference>
<organism evidence="1 2">
    <name type="scientific">[Eubacterium] siraeum 70/3</name>
    <dbReference type="NCBI Taxonomy" id="657319"/>
    <lineage>
        <taxon>Bacteria</taxon>
        <taxon>Bacillati</taxon>
        <taxon>Bacillota</taxon>
        <taxon>Clostridia</taxon>
        <taxon>Eubacteriales</taxon>
        <taxon>Oscillospiraceae</taxon>
        <taxon>Oscillospiraceae incertae sedis</taxon>
    </lineage>
</organism>
<protein>
    <submittedName>
        <fullName evidence="1">Uncharacterized protein</fullName>
    </submittedName>
</protein>
<gene>
    <name evidence="1" type="ORF">EUS_23370</name>
</gene>
<evidence type="ECO:0000313" key="2">
    <source>
        <dbReference type="Proteomes" id="UP000008803"/>
    </source>
</evidence>
<dbReference type="KEGG" id="esu:EUS_23370"/>
<sequence length="80" mass="9358">MIDRLKTLRKSITTVQREGQAPRPTKSGWDSADTESYRRIQMLALRKVRGIVRFWKFRAARGITVFSRINAFCAFLLQLQ</sequence>
<accession>D4JW51</accession>